<reference evidence="1 2" key="1">
    <citation type="journal article" date="2019" name="Nat. Ecol. Evol.">
        <title>Megaphylogeny resolves global patterns of mushroom evolution.</title>
        <authorList>
            <person name="Varga T."/>
            <person name="Krizsan K."/>
            <person name="Foldi C."/>
            <person name="Dima B."/>
            <person name="Sanchez-Garcia M."/>
            <person name="Sanchez-Ramirez S."/>
            <person name="Szollosi G.J."/>
            <person name="Szarkandi J.G."/>
            <person name="Papp V."/>
            <person name="Albert L."/>
            <person name="Andreopoulos W."/>
            <person name="Angelini C."/>
            <person name="Antonin V."/>
            <person name="Barry K.W."/>
            <person name="Bougher N.L."/>
            <person name="Buchanan P."/>
            <person name="Buyck B."/>
            <person name="Bense V."/>
            <person name="Catcheside P."/>
            <person name="Chovatia M."/>
            <person name="Cooper J."/>
            <person name="Damon W."/>
            <person name="Desjardin D."/>
            <person name="Finy P."/>
            <person name="Geml J."/>
            <person name="Haridas S."/>
            <person name="Hughes K."/>
            <person name="Justo A."/>
            <person name="Karasinski D."/>
            <person name="Kautmanova I."/>
            <person name="Kiss B."/>
            <person name="Kocsube S."/>
            <person name="Kotiranta H."/>
            <person name="LaButti K.M."/>
            <person name="Lechner B.E."/>
            <person name="Liimatainen K."/>
            <person name="Lipzen A."/>
            <person name="Lukacs Z."/>
            <person name="Mihaltcheva S."/>
            <person name="Morgado L.N."/>
            <person name="Niskanen T."/>
            <person name="Noordeloos M.E."/>
            <person name="Ohm R.A."/>
            <person name="Ortiz-Santana B."/>
            <person name="Ovrebo C."/>
            <person name="Racz N."/>
            <person name="Riley R."/>
            <person name="Savchenko A."/>
            <person name="Shiryaev A."/>
            <person name="Soop K."/>
            <person name="Spirin V."/>
            <person name="Szebenyi C."/>
            <person name="Tomsovsky M."/>
            <person name="Tulloss R.E."/>
            <person name="Uehling J."/>
            <person name="Grigoriev I.V."/>
            <person name="Vagvolgyi C."/>
            <person name="Papp T."/>
            <person name="Martin F.M."/>
            <person name="Miettinen O."/>
            <person name="Hibbett D.S."/>
            <person name="Nagy L.G."/>
        </authorList>
    </citation>
    <scope>NUCLEOTIDE SEQUENCE [LARGE SCALE GENOMIC DNA]</scope>
    <source>
        <strain evidence="1 2">NL-1719</strain>
    </source>
</reference>
<evidence type="ECO:0000313" key="2">
    <source>
        <dbReference type="Proteomes" id="UP000308600"/>
    </source>
</evidence>
<gene>
    <name evidence="1" type="ORF">BDN72DRAFT_897359</name>
</gene>
<accession>A0ACD3AUI7</accession>
<evidence type="ECO:0000313" key="1">
    <source>
        <dbReference type="EMBL" id="TFK69354.1"/>
    </source>
</evidence>
<protein>
    <submittedName>
        <fullName evidence="1">Uncharacterized protein</fullName>
    </submittedName>
</protein>
<name>A0ACD3AUI7_9AGAR</name>
<organism evidence="1 2">
    <name type="scientific">Pluteus cervinus</name>
    <dbReference type="NCBI Taxonomy" id="181527"/>
    <lineage>
        <taxon>Eukaryota</taxon>
        <taxon>Fungi</taxon>
        <taxon>Dikarya</taxon>
        <taxon>Basidiomycota</taxon>
        <taxon>Agaricomycotina</taxon>
        <taxon>Agaricomycetes</taxon>
        <taxon>Agaricomycetidae</taxon>
        <taxon>Agaricales</taxon>
        <taxon>Pluteineae</taxon>
        <taxon>Pluteaceae</taxon>
        <taxon>Pluteus</taxon>
    </lineage>
</organism>
<dbReference type="EMBL" id="ML208332">
    <property type="protein sequence ID" value="TFK69354.1"/>
    <property type="molecule type" value="Genomic_DNA"/>
</dbReference>
<proteinExistence type="predicted"/>
<sequence length="810" mass="90440">MASSYEIPFKSIITDKVVEWPNELSLFTSHLARSSDPNIEHPVPTRILHDIAFFQALISKISQSTSNQQKSCLQEVALGFLGNVIQLAHSDGVLLYNVDVAHSSTVLQDRMDISNPKVPCIKAPLLLGCPCNLKPKSLSEALPQVTWNANLSDADTWGLLFENTGEDLTYQDNWKDLVQVPALGSTFLSLVIVAAPDDLIPLLSSAIFQNKVWNRDDPVMGIAIIPETTLVHLMFGHVRNFEEIHIVQPQDTNTPSPKMGVFDLANQDSIHNLLQFILELKPHFTMLAKNIKSCEPQRVERSPDSSEESSEELENSQTDRNPLLNTLDNSPSSNLKSIEKWLFWRRALPCVCMEVTYQSKHQEVLKMIEIYKKTCQPIWSRNLATESLPDHLTQRLNEHSPSFELVEGTLGETSEVALDLAIVISNMASMQKEIAGNCALYSFQEHEQNLQNLWVPWNILLSMLMDSSIFVEKSRGQIVKWVDCDVKLSQNELMSLHIDSRFYKEHSTGLADYYSTLKYAPHVGEDGQFSRFGFEFGQELCTFLLQSEEIKNSTIDIIQNLQNSYKQERGTLGCKTVIGVLASKWAPSNLALDKDALNSVLFVQTPVPPTGIESSYSQDSILLPMLIITHTNNPHSQGTEHTKMASVSAVKFLAALGITDQPVFHLTINEIKAGQREVPHITVRTAFQQYSLSKQVAFFTSHNVAAYNIAEPLGAYSIITTIMKIMEGGLKLQQTFERGQHGLHSQIAKGPPYATSSWTHIAQLKVVAKSQEGQELGSQESGSDEQNDHEKAETSDDGDKDDDGGEDDEH</sequence>
<dbReference type="Proteomes" id="UP000308600">
    <property type="component" value="Unassembled WGS sequence"/>
</dbReference>
<keyword evidence="2" id="KW-1185">Reference proteome</keyword>